<dbReference type="EC" id="3.2.1.8" evidence="4 11"/>
<dbReference type="Pfam" id="PF00457">
    <property type="entry name" value="Glyco_hydro_11"/>
    <property type="match status" value="1"/>
</dbReference>
<evidence type="ECO:0000256" key="5">
    <source>
        <dbReference type="ARBA" id="ARBA00022651"/>
    </source>
</evidence>
<dbReference type="Proteomes" id="UP000007322">
    <property type="component" value="Chromosome 5"/>
</dbReference>
<dbReference type="InParanoid" id="G2QIR4"/>
<evidence type="ECO:0000259" key="13">
    <source>
        <dbReference type="PROSITE" id="PS51761"/>
    </source>
</evidence>
<evidence type="ECO:0000256" key="11">
    <source>
        <dbReference type="PROSITE-ProRule" id="PRU01097"/>
    </source>
</evidence>
<dbReference type="InterPro" id="IPR018208">
    <property type="entry name" value="GH11_AS_1"/>
</dbReference>
<protein>
    <recommendedName>
        <fullName evidence="4 11">Endo-1,4-beta-xylanase</fullName>
        <ecNumber evidence="4 11">3.2.1.8</ecNumber>
    </recommendedName>
</protein>
<evidence type="ECO:0000256" key="4">
    <source>
        <dbReference type="ARBA" id="ARBA00012590"/>
    </source>
</evidence>
<dbReference type="EMBL" id="CP003006">
    <property type="protein sequence ID" value="AEO60386.1"/>
    <property type="molecule type" value="Genomic_DNA"/>
</dbReference>
<comment type="pathway">
    <text evidence="2 11 12">Glycan degradation; xylan degradation.</text>
</comment>
<evidence type="ECO:0000256" key="12">
    <source>
        <dbReference type="RuleBase" id="RU362015"/>
    </source>
</evidence>
<keyword evidence="7 11" id="KW-0378">Hydrolase</keyword>
<dbReference type="KEGG" id="mtm:MYCTH_2309575"/>
<keyword evidence="8 11" id="KW-0119">Carbohydrate metabolism</keyword>
<dbReference type="GeneID" id="11511391"/>
<dbReference type="Gene3D" id="2.60.120.180">
    <property type="match status" value="1"/>
</dbReference>
<evidence type="ECO:0000313" key="15">
    <source>
        <dbReference type="Proteomes" id="UP000007322"/>
    </source>
</evidence>
<reference evidence="14 15" key="1">
    <citation type="journal article" date="2011" name="Nat. Biotechnol.">
        <title>Comparative genomic analysis of the thermophilic biomass-degrading fungi Myceliophthora thermophila and Thielavia terrestris.</title>
        <authorList>
            <person name="Berka R.M."/>
            <person name="Grigoriev I.V."/>
            <person name="Otillar R."/>
            <person name="Salamov A."/>
            <person name="Grimwood J."/>
            <person name="Reid I."/>
            <person name="Ishmael N."/>
            <person name="John T."/>
            <person name="Darmond C."/>
            <person name="Moisan M.-C."/>
            <person name="Henrissat B."/>
            <person name="Coutinho P.M."/>
            <person name="Lombard V."/>
            <person name="Natvig D.O."/>
            <person name="Lindquist E."/>
            <person name="Schmutz J."/>
            <person name="Lucas S."/>
            <person name="Harris P."/>
            <person name="Powlowski J."/>
            <person name="Bellemare A."/>
            <person name="Taylor D."/>
            <person name="Butler G."/>
            <person name="de Vries R.P."/>
            <person name="Allijn I.E."/>
            <person name="van den Brink J."/>
            <person name="Ushinsky S."/>
            <person name="Storms R."/>
            <person name="Powell A.J."/>
            <person name="Paulsen I.T."/>
            <person name="Elbourne L.D.H."/>
            <person name="Baker S.E."/>
            <person name="Magnuson J."/>
            <person name="LaBoissiere S."/>
            <person name="Clutterbuck A.J."/>
            <person name="Martinez D."/>
            <person name="Wogulis M."/>
            <person name="de Leon A.L."/>
            <person name="Rey M.W."/>
            <person name="Tsang A."/>
        </authorList>
    </citation>
    <scope>NUCLEOTIDE SEQUENCE [LARGE SCALE GENOMIC DNA]</scope>
    <source>
        <strain evidence="15">ATCC 42464 / BCRC 31852 / DSM 1799</strain>
    </source>
</reference>
<dbReference type="PANTHER" id="PTHR46828:SF2">
    <property type="entry name" value="ENDO-1,4-BETA-XYLANASE A-RELATED"/>
    <property type="match status" value="1"/>
</dbReference>
<feature type="active site" description="Nucleophile" evidence="11">
    <location>
        <position position="36"/>
    </location>
</feature>
<dbReference type="OrthoDB" id="2115822at2759"/>
<gene>
    <name evidence="14" type="ORF">MYCTH_2309575</name>
</gene>
<dbReference type="InterPro" id="IPR013319">
    <property type="entry name" value="GH11/12"/>
</dbReference>
<dbReference type="UniPathway" id="UPA00114"/>
<evidence type="ECO:0000313" key="14">
    <source>
        <dbReference type="EMBL" id="AEO60386.1"/>
    </source>
</evidence>
<dbReference type="PROSITE" id="PS51761">
    <property type="entry name" value="GH11_3"/>
    <property type="match status" value="1"/>
</dbReference>
<dbReference type="InterPro" id="IPR001137">
    <property type="entry name" value="Glyco_hydro_11"/>
</dbReference>
<feature type="active site" description="Proton donor" evidence="11">
    <location>
        <position position="127"/>
    </location>
</feature>
<name>G2QIR4_THET4</name>
<keyword evidence="15" id="KW-1185">Reference proteome</keyword>
<proteinExistence type="inferred from homology"/>
<comment type="similarity">
    <text evidence="3 11 12">Belongs to the glycosyl hydrolase 11 (cellulase G) family.</text>
</comment>
<evidence type="ECO:0000256" key="3">
    <source>
        <dbReference type="ARBA" id="ARBA00007792"/>
    </source>
</evidence>
<feature type="domain" description="GH11" evidence="13">
    <location>
        <begin position="1"/>
        <end position="140"/>
    </location>
</feature>
<keyword evidence="10 11" id="KW-0624">Polysaccharide degradation</keyword>
<dbReference type="eggNOG" id="ENOG502SMP5">
    <property type="taxonomic scope" value="Eukaryota"/>
</dbReference>
<dbReference type="GO" id="GO:0031176">
    <property type="term" value="F:endo-1,4-beta-xylanase activity"/>
    <property type="evidence" value="ECO:0007669"/>
    <property type="project" value="UniProtKB-UniRule"/>
</dbReference>
<evidence type="ECO:0000256" key="9">
    <source>
        <dbReference type="ARBA" id="ARBA00023295"/>
    </source>
</evidence>
<dbReference type="PRINTS" id="PR00911">
    <property type="entry name" value="GLHYDRLASE11"/>
</dbReference>
<dbReference type="PANTHER" id="PTHR46828">
    <property type="entry name" value="ENDO-1,4-BETA-XYLANASE A-RELATED"/>
    <property type="match status" value="1"/>
</dbReference>
<accession>G2QIR4</accession>
<evidence type="ECO:0000256" key="6">
    <source>
        <dbReference type="ARBA" id="ARBA00022729"/>
    </source>
</evidence>
<keyword evidence="5 11" id="KW-0858">Xylan degradation</keyword>
<dbReference type="RefSeq" id="XP_003665631.1">
    <property type="nucleotide sequence ID" value="XM_003665583.1"/>
</dbReference>
<evidence type="ECO:0000256" key="1">
    <source>
        <dbReference type="ARBA" id="ARBA00000681"/>
    </source>
</evidence>
<dbReference type="AlphaFoldDB" id="G2QIR4"/>
<evidence type="ECO:0000256" key="8">
    <source>
        <dbReference type="ARBA" id="ARBA00023277"/>
    </source>
</evidence>
<dbReference type="GO" id="GO:0045493">
    <property type="term" value="P:xylan catabolic process"/>
    <property type="evidence" value="ECO:0007669"/>
    <property type="project" value="UniProtKB-UniRule"/>
</dbReference>
<comment type="catalytic activity">
    <reaction evidence="1 11 12">
        <text>Endohydrolysis of (1-&gt;4)-beta-D-xylosidic linkages in xylans.</text>
        <dbReference type="EC" id="3.2.1.8"/>
    </reaction>
</comment>
<dbReference type="VEuPathDB" id="FungiDB:MYCTH_2309575"/>
<sequence length="146" mass="16337">MLTPTEHSAITYTGEYNASGPGYLAVYGWTRNPLIEYYIIEAHADLAPNEPWTSKGNFSFEEGEYEVFTSTRVNKPSIEGTRTFQQYWSLRKEQRVGGTVTTQRHFEEWAKLGMKLGNHDYVILATEGYTANGGSGSSGHSSITLQ</sequence>
<dbReference type="InterPro" id="IPR013320">
    <property type="entry name" value="ConA-like_dom_sf"/>
</dbReference>
<dbReference type="OMA" id="YSFWSEG"/>
<dbReference type="PROSITE" id="PS00776">
    <property type="entry name" value="GH11_1"/>
    <property type="match status" value="1"/>
</dbReference>
<dbReference type="SUPFAM" id="SSF49899">
    <property type="entry name" value="Concanavalin A-like lectins/glucanases"/>
    <property type="match status" value="1"/>
</dbReference>
<evidence type="ECO:0000256" key="10">
    <source>
        <dbReference type="ARBA" id="ARBA00023326"/>
    </source>
</evidence>
<dbReference type="InterPro" id="IPR033123">
    <property type="entry name" value="GH11_dom"/>
</dbReference>
<organism evidence="14 15">
    <name type="scientific">Thermothelomyces thermophilus (strain ATCC 42464 / BCRC 31852 / DSM 1799)</name>
    <name type="common">Sporotrichum thermophile</name>
    <dbReference type="NCBI Taxonomy" id="573729"/>
    <lineage>
        <taxon>Eukaryota</taxon>
        <taxon>Fungi</taxon>
        <taxon>Dikarya</taxon>
        <taxon>Ascomycota</taxon>
        <taxon>Pezizomycotina</taxon>
        <taxon>Sordariomycetes</taxon>
        <taxon>Sordariomycetidae</taxon>
        <taxon>Sordariales</taxon>
        <taxon>Chaetomiaceae</taxon>
        <taxon>Thermothelomyces</taxon>
    </lineage>
</organism>
<keyword evidence="6" id="KW-0732">Signal</keyword>
<evidence type="ECO:0000256" key="2">
    <source>
        <dbReference type="ARBA" id="ARBA00004851"/>
    </source>
</evidence>
<keyword evidence="9 11" id="KW-0326">Glycosidase</keyword>
<evidence type="ECO:0000256" key="7">
    <source>
        <dbReference type="ARBA" id="ARBA00022801"/>
    </source>
</evidence>
<dbReference type="HOGENOM" id="CLU_052631_4_0_1"/>